<proteinExistence type="inferred from homology"/>
<dbReference type="InterPro" id="IPR017996">
    <property type="entry name" value="MRJP/yellow-related"/>
</dbReference>
<evidence type="ECO:0000256" key="3">
    <source>
        <dbReference type="ARBA" id="ARBA00022525"/>
    </source>
</evidence>
<evidence type="ECO:0008006" key="6">
    <source>
        <dbReference type="Google" id="ProtNLM"/>
    </source>
</evidence>
<dbReference type="SUPFAM" id="SSF75011">
    <property type="entry name" value="3-carboxy-cis,cis-mucoante lactonizing enzyme"/>
    <property type="match status" value="1"/>
</dbReference>
<dbReference type="Pfam" id="PF03022">
    <property type="entry name" value="MRJP"/>
    <property type="match status" value="1"/>
</dbReference>
<evidence type="ECO:0000313" key="5">
    <source>
        <dbReference type="Proteomes" id="UP000494165"/>
    </source>
</evidence>
<comment type="caution">
    <text evidence="4">The sequence shown here is derived from an EMBL/GenBank/DDBJ whole genome shotgun (WGS) entry which is preliminary data.</text>
</comment>
<keyword evidence="3" id="KW-0964">Secreted</keyword>
<evidence type="ECO:0000313" key="4">
    <source>
        <dbReference type="EMBL" id="CAB3383651.1"/>
    </source>
</evidence>
<dbReference type="GO" id="GO:0005576">
    <property type="term" value="C:extracellular region"/>
    <property type="evidence" value="ECO:0007669"/>
    <property type="project" value="UniProtKB-SubCell"/>
</dbReference>
<organism evidence="4 5">
    <name type="scientific">Cloeon dipterum</name>
    <dbReference type="NCBI Taxonomy" id="197152"/>
    <lineage>
        <taxon>Eukaryota</taxon>
        <taxon>Metazoa</taxon>
        <taxon>Ecdysozoa</taxon>
        <taxon>Arthropoda</taxon>
        <taxon>Hexapoda</taxon>
        <taxon>Insecta</taxon>
        <taxon>Pterygota</taxon>
        <taxon>Palaeoptera</taxon>
        <taxon>Ephemeroptera</taxon>
        <taxon>Pisciforma</taxon>
        <taxon>Baetidae</taxon>
        <taxon>Cloeon</taxon>
    </lineage>
</organism>
<evidence type="ECO:0000256" key="2">
    <source>
        <dbReference type="ARBA" id="ARBA00009127"/>
    </source>
</evidence>
<dbReference type="AlphaFoldDB" id="A0A8S1DS76"/>
<comment type="subcellular location">
    <subcellularLocation>
        <location evidence="1">Secreted</location>
    </subcellularLocation>
</comment>
<dbReference type="PANTHER" id="PTHR10009">
    <property type="entry name" value="PROTEIN YELLOW-RELATED"/>
    <property type="match status" value="1"/>
</dbReference>
<comment type="similarity">
    <text evidence="2">Belongs to the major royal jelly protein family.</text>
</comment>
<evidence type="ECO:0000256" key="1">
    <source>
        <dbReference type="ARBA" id="ARBA00004613"/>
    </source>
</evidence>
<dbReference type="PANTHER" id="PTHR10009:SF18">
    <property type="entry name" value="PROTEIN YELLOW-LIKE PROTEIN"/>
    <property type="match status" value="1"/>
</dbReference>
<accession>A0A8S1DS76</accession>
<dbReference type="InterPro" id="IPR011042">
    <property type="entry name" value="6-blade_b-propeller_TolB-like"/>
</dbReference>
<dbReference type="Proteomes" id="UP000494165">
    <property type="component" value="Unassembled WGS sequence"/>
</dbReference>
<gene>
    <name evidence="4" type="ORF">CLODIP_2_CD13917</name>
</gene>
<dbReference type="EMBL" id="CADEPI010000318">
    <property type="protein sequence ID" value="CAB3383651.1"/>
    <property type="molecule type" value="Genomic_DNA"/>
</dbReference>
<keyword evidence="5" id="KW-1185">Reference proteome</keyword>
<sequence>MTTTDTTVRGPLLLISKQPKFPNQRPAKKTKCLFQEARSMSPVLYAIFLLQLSSLSTAANFTQVYKWDELDYEWKSEVNKTKALKDGTFNPEKIYPFYMAVYGTRIFLSLASYEGVPVSLVTLPTSSASSAPPKLTPFPSWDINGKKGDCNKIEAAAGLQVDSIGRLWVLDSGSNTCKAKLWITDLINNDQTKLIHRFSFRHNMHDLVLDETPNGTFAYISRINQPIIFVFSLERNESWSVKTPKTRVISIALSPKEEPRKLYLSRFSNSENADGQQRDHLCCLLEEG</sequence>
<reference evidence="4 5" key="1">
    <citation type="submission" date="2020-04" db="EMBL/GenBank/DDBJ databases">
        <authorList>
            <person name="Alioto T."/>
            <person name="Alioto T."/>
            <person name="Gomez Garrido J."/>
        </authorList>
    </citation>
    <scope>NUCLEOTIDE SEQUENCE [LARGE SCALE GENOMIC DNA]</scope>
</reference>
<name>A0A8S1DS76_9INSE</name>
<protein>
    <recommendedName>
        <fullName evidence="6">Bee-milk protein</fullName>
    </recommendedName>
</protein>
<dbReference type="Gene3D" id="2.120.10.30">
    <property type="entry name" value="TolB, C-terminal domain"/>
    <property type="match status" value="1"/>
</dbReference>
<dbReference type="OrthoDB" id="9977471at2759"/>